<keyword evidence="9" id="KW-0812">Transmembrane</keyword>
<feature type="domain" description="DDE Tnp4" evidence="11">
    <location>
        <begin position="179"/>
        <end position="339"/>
    </location>
</feature>
<keyword evidence="14" id="KW-1185">Reference proteome</keyword>
<evidence type="ECO:0000256" key="3">
    <source>
        <dbReference type="ARBA" id="ARBA00006958"/>
    </source>
</evidence>
<proteinExistence type="inferred from homology"/>
<comment type="subcellular location">
    <subcellularLocation>
        <location evidence="2">Nucleus</location>
    </subcellularLocation>
</comment>
<evidence type="ECO:0000259" key="12">
    <source>
        <dbReference type="Pfam" id="PF26138"/>
    </source>
</evidence>
<dbReference type="EMBL" id="JBBPBK010000001">
    <property type="protein sequence ID" value="KAK9291432.1"/>
    <property type="molecule type" value="Genomic_DNA"/>
</dbReference>
<organism evidence="13 14">
    <name type="scientific">Liquidambar formosana</name>
    <name type="common">Formosan gum</name>
    <dbReference type="NCBI Taxonomy" id="63359"/>
    <lineage>
        <taxon>Eukaryota</taxon>
        <taxon>Viridiplantae</taxon>
        <taxon>Streptophyta</taxon>
        <taxon>Embryophyta</taxon>
        <taxon>Tracheophyta</taxon>
        <taxon>Spermatophyta</taxon>
        <taxon>Magnoliopsida</taxon>
        <taxon>eudicotyledons</taxon>
        <taxon>Gunneridae</taxon>
        <taxon>Pentapetalae</taxon>
        <taxon>Saxifragales</taxon>
        <taxon>Altingiaceae</taxon>
        <taxon>Liquidambar</taxon>
    </lineage>
</organism>
<evidence type="ECO:0000313" key="13">
    <source>
        <dbReference type="EMBL" id="KAK9291432.1"/>
    </source>
</evidence>
<dbReference type="InterPro" id="IPR024752">
    <property type="entry name" value="Myb/SANT-like_dom"/>
</dbReference>
<dbReference type="GO" id="GO:0016787">
    <property type="term" value="F:hydrolase activity"/>
    <property type="evidence" value="ECO:0007669"/>
    <property type="project" value="UniProtKB-KW"/>
</dbReference>
<dbReference type="PANTHER" id="PTHR22930:SF293">
    <property type="entry name" value="PROTEIN ALP1-LIKE"/>
    <property type="match status" value="1"/>
</dbReference>
<dbReference type="GO" id="GO:0004518">
    <property type="term" value="F:nuclease activity"/>
    <property type="evidence" value="ECO:0007669"/>
    <property type="project" value="UniProtKB-KW"/>
</dbReference>
<reference evidence="13 14" key="1">
    <citation type="journal article" date="2024" name="Plant J.">
        <title>Genome sequences and population genomics reveal climatic adaptation and genomic divergence between two closely related sweetgum species.</title>
        <authorList>
            <person name="Xu W.Q."/>
            <person name="Ren C.Q."/>
            <person name="Zhang X.Y."/>
            <person name="Comes H.P."/>
            <person name="Liu X.H."/>
            <person name="Li Y.G."/>
            <person name="Kettle C.J."/>
            <person name="Jalonen R."/>
            <person name="Gaisberger H."/>
            <person name="Ma Y.Z."/>
            <person name="Qiu Y.X."/>
        </authorList>
    </citation>
    <scope>NUCLEOTIDE SEQUENCE [LARGE SCALE GENOMIC DNA]</scope>
    <source>
        <strain evidence="13">Hangzhou</strain>
    </source>
</reference>
<keyword evidence="6" id="KW-0378">Hydrolase</keyword>
<protein>
    <recommendedName>
        <fullName evidence="15">DDE Tnp4 domain-containing protein</fullName>
    </recommendedName>
</protein>
<evidence type="ECO:0000256" key="8">
    <source>
        <dbReference type="SAM" id="MobiDB-lite"/>
    </source>
</evidence>
<evidence type="ECO:0000256" key="9">
    <source>
        <dbReference type="SAM" id="Phobius"/>
    </source>
</evidence>
<dbReference type="GO" id="GO:0005634">
    <property type="term" value="C:nucleus"/>
    <property type="evidence" value="ECO:0007669"/>
    <property type="project" value="UniProtKB-SubCell"/>
</dbReference>
<keyword evidence="9" id="KW-1133">Transmembrane helix</keyword>
<evidence type="ECO:0000259" key="10">
    <source>
        <dbReference type="Pfam" id="PF12776"/>
    </source>
</evidence>
<dbReference type="InterPro" id="IPR027806">
    <property type="entry name" value="HARBI1_dom"/>
</dbReference>
<evidence type="ECO:0000256" key="6">
    <source>
        <dbReference type="ARBA" id="ARBA00022801"/>
    </source>
</evidence>
<dbReference type="Pfam" id="PF26138">
    <property type="entry name" value="DUF8040"/>
    <property type="match status" value="1"/>
</dbReference>
<keyword evidence="5" id="KW-0479">Metal-binding</keyword>
<evidence type="ECO:0000313" key="14">
    <source>
        <dbReference type="Proteomes" id="UP001415857"/>
    </source>
</evidence>
<keyword evidence="7" id="KW-0539">Nucleus</keyword>
<dbReference type="PANTHER" id="PTHR22930">
    <property type="match status" value="1"/>
</dbReference>
<evidence type="ECO:0000256" key="5">
    <source>
        <dbReference type="ARBA" id="ARBA00022723"/>
    </source>
</evidence>
<dbReference type="AlphaFoldDB" id="A0AAP0S6G8"/>
<feature type="transmembrane region" description="Helical" evidence="9">
    <location>
        <begin position="21"/>
        <end position="37"/>
    </location>
</feature>
<dbReference type="Pfam" id="PF12776">
    <property type="entry name" value="Myb_DNA-bind_3"/>
    <property type="match status" value="1"/>
</dbReference>
<feature type="domain" description="DUF8040" evidence="12">
    <location>
        <begin position="63"/>
        <end position="147"/>
    </location>
</feature>
<dbReference type="GO" id="GO:0046872">
    <property type="term" value="F:metal ion binding"/>
    <property type="evidence" value="ECO:0007669"/>
    <property type="project" value="UniProtKB-KW"/>
</dbReference>
<dbReference type="Proteomes" id="UP001415857">
    <property type="component" value="Unassembled WGS sequence"/>
</dbReference>
<feature type="compositionally biased region" description="Polar residues" evidence="8">
    <location>
        <begin position="575"/>
        <end position="587"/>
    </location>
</feature>
<feature type="region of interest" description="Disordered" evidence="8">
    <location>
        <begin position="575"/>
        <end position="594"/>
    </location>
</feature>
<evidence type="ECO:0008006" key="15">
    <source>
        <dbReference type="Google" id="ProtNLM"/>
    </source>
</evidence>
<comment type="cofactor">
    <cofactor evidence="1">
        <name>a divalent metal cation</name>
        <dbReference type="ChEBI" id="CHEBI:60240"/>
    </cofactor>
</comment>
<feature type="domain" description="Myb/SANT-like" evidence="10">
    <location>
        <begin position="409"/>
        <end position="503"/>
    </location>
</feature>
<keyword evidence="9" id="KW-0472">Membrane</keyword>
<evidence type="ECO:0000256" key="1">
    <source>
        <dbReference type="ARBA" id="ARBA00001968"/>
    </source>
</evidence>
<dbReference type="InterPro" id="IPR058353">
    <property type="entry name" value="DUF8040"/>
</dbReference>
<sequence length="692" mass="78983">MARLMVSKKKEIRSILESIRSLLNVISLFHVWLYLLLGKHYEDHVLKSESYFTHDSRMLNLHNIIFHNDTTCISQLRMNRYTFFKLCGMLRTIGKLKDTRHVTVEEITALFVHILAHHVKNRVIINRFMRSGETISRHFNEVLKGVIRLQSHLLKQPEAVTETSTDPKWKWFKNCLGALDGTYIRINVPEVDKPRYRTRKNDITTNVLGVCSQDMQFTFVLPGWEGSAADSRVLRDAVSRRHGLKVPRGFYYLVDAGYPNGEGFLAPYRGQRYHLNDWRTGYQPTTPQEFFNIKHSSARNVIERCFGLLKRRWAILRSPSFYPVQTHNRIILACVLLHNHITREMPTDPFRELTFTENFIHPQGEPLEYVDASDQWQTWRDTMATEMMATTSVDKDSTASTAPRVGKHQWTPSEDAKLVESLYELYTMGTWKCDTGFKSGYLVQLEKMLATKIPAAGLRACPHIESRVKTLKKQAMAIADMFQSGSGFSWNDVDKMVEAEKIVYDTWVKTHPAAKGLFRKPFPHYDTLIEIFGKDRANGLGATTPAAEEEAIEAGAANDFNGTTQFEDGLEGIEVSSTQPQPSQSGMSLGKRKSSDVWTRTMMDVSTSMKTLVDGTMVYLEKIGNAISEESILTKQISEEVQKIEGLSLLDVLKVGKDISKDLYMSNVFLSLPDAKRKEMVSELLRGRNPTN</sequence>
<name>A0AAP0S6G8_LIQFO</name>
<evidence type="ECO:0000259" key="11">
    <source>
        <dbReference type="Pfam" id="PF13359"/>
    </source>
</evidence>
<keyword evidence="4" id="KW-0540">Nuclease</keyword>
<dbReference type="Pfam" id="PF13359">
    <property type="entry name" value="DDE_Tnp_4"/>
    <property type="match status" value="1"/>
</dbReference>
<gene>
    <name evidence="13" type="ORF">L1049_019379</name>
</gene>
<evidence type="ECO:0000256" key="2">
    <source>
        <dbReference type="ARBA" id="ARBA00004123"/>
    </source>
</evidence>
<dbReference type="InterPro" id="IPR045249">
    <property type="entry name" value="HARBI1-like"/>
</dbReference>
<evidence type="ECO:0000256" key="4">
    <source>
        <dbReference type="ARBA" id="ARBA00022722"/>
    </source>
</evidence>
<comment type="similarity">
    <text evidence="3">Belongs to the HARBI1 family.</text>
</comment>
<accession>A0AAP0S6G8</accession>
<comment type="caution">
    <text evidence="13">The sequence shown here is derived from an EMBL/GenBank/DDBJ whole genome shotgun (WGS) entry which is preliminary data.</text>
</comment>
<evidence type="ECO:0000256" key="7">
    <source>
        <dbReference type="ARBA" id="ARBA00023242"/>
    </source>
</evidence>